<keyword evidence="1" id="KW-0479">Metal-binding</keyword>
<evidence type="ECO:0000256" key="6">
    <source>
        <dbReference type="SAM" id="MobiDB-lite"/>
    </source>
</evidence>
<evidence type="ECO:0000313" key="8">
    <source>
        <dbReference type="EMBL" id="KAK2603579.1"/>
    </source>
</evidence>
<protein>
    <recommendedName>
        <fullName evidence="7">Zn(2)-C6 fungal-type domain-containing protein</fullName>
    </recommendedName>
</protein>
<dbReference type="Pfam" id="PF04082">
    <property type="entry name" value="Fungal_trans"/>
    <property type="match status" value="1"/>
</dbReference>
<evidence type="ECO:0000256" key="5">
    <source>
        <dbReference type="SAM" id="Coils"/>
    </source>
</evidence>
<dbReference type="GO" id="GO:0000978">
    <property type="term" value="F:RNA polymerase II cis-regulatory region sequence-specific DNA binding"/>
    <property type="evidence" value="ECO:0007669"/>
    <property type="project" value="TreeGrafter"/>
</dbReference>
<dbReference type="CDD" id="cd12148">
    <property type="entry name" value="fungal_TF_MHR"/>
    <property type="match status" value="1"/>
</dbReference>
<feature type="compositionally biased region" description="Polar residues" evidence="6">
    <location>
        <begin position="14"/>
        <end position="34"/>
    </location>
</feature>
<dbReference type="GO" id="GO:0000981">
    <property type="term" value="F:DNA-binding transcription factor activity, RNA polymerase II-specific"/>
    <property type="evidence" value="ECO:0007669"/>
    <property type="project" value="InterPro"/>
</dbReference>
<evidence type="ECO:0000256" key="1">
    <source>
        <dbReference type="ARBA" id="ARBA00022723"/>
    </source>
</evidence>
<dbReference type="GO" id="GO:0006351">
    <property type="term" value="P:DNA-templated transcription"/>
    <property type="evidence" value="ECO:0007669"/>
    <property type="project" value="InterPro"/>
</dbReference>
<dbReference type="GO" id="GO:0000435">
    <property type="term" value="P:positive regulation of transcription from RNA polymerase II promoter by galactose"/>
    <property type="evidence" value="ECO:0007669"/>
    <property type="project" value="TreeGrafter"/>
</dbReference>
<dbReference type="PROSITE" id="PS50048">
    <property type="entry name" value="ZN2_CY6_FUNGAL_2"/>
    <property type="match status" value="1"/>
</dbReference>
<dbReference type="SMART" id="SM00906">
    <property type="entry name" value="Fungal_trans"/>
    <property type="match status" value="1"/>
</dbReference>
<dbReference type="Gene3D" id="4.10.240.10">
    <property type="entry name" value="Zn(2)-C6 fungal-type DNA-binding domain"/>
    <property type="match status" value="1"/>
</dbReference>
<keyword evidence="2" id="KW-0805">Transcription regulation</keyword>
<evidence type="ECO:0000256" key="4">
    <source>
        <dbReference type="ARBA" id="ARBA00023242"/>
    </source>
</evidence>
<gene>
    <name evidence="8" type="ORF">QQS21_004259</name>
</gene>
<organism evidence="8 9">
    <name type="scientific">Conoideocrella luteorostrata</name>
    <dbReference type="NCBI Taxonomy" id="1105319"/>
    <lineage>
        <taxon>Eukaryota</taxon>
        <taxon>Fungi</taxon>
        <taxon>Dikarya</taxon>
        <taxon>Ascomycota</taxon>
        <taxon>Pezizomycotina</taxon>
        <taxon>Sordariomycetes</taxon>
        <taxon>Hypocreomycetidae</taxon>
        <taxon>Hypocreales</taxon>
        <taxon>Clavicipitaceae</taxon>
        <taxon>Conoideocrella</taxon>
    </lineage>
</organism>
<feature type="region of interest" description="Disordered" evidence="6">
    <location>
        <begin position="14"/>
        <end position="48"/>
    </location>
</feature>
<dbReference type="PANTHER" id="PTHR47424:SF12">
    <property type="entry name" value="TRANSCRIPTION FACTOR ASQA"/>
    <property type="match status" value="1"/>
</dbReference>
<dbReference type="GO" id="GO:0005634">
    <property type="term" value="C:nucleus"/>
    <property type="evidence" value="ECO:0007669"/>
    <property type="project" value="TreeGrafter"/>
</dbReference>
<feature type="compositionally biased region" description="Basic residues" evidence="6">
    <location>
        <begin position="39"/>
        <end position="48"/>
    </location>
</feature>
<dbReference type="InterPro" id="IPR051127">
    <property type="entry name" value="Fungal_SecMet_Regulators"/>
</dbReference>
<dbReference type="CDD" id="cd00067">
    <property type="entry name" value="GAL4"/>
    <property type="match status" value="1"/>
</dbReference>
<evidence type="ECO:0000256" key="3">
    <source>
        <dbReference type="ARBA" id="ARBA00023163"/>
    </source>
</evidence>
<feature type="coiled-coil region" evidence="5">
    <location>
        <begin position="93"/>
        <end position="120"/>
    </location>
</feature>
<evidence type="ECO:0000259" key="7">
    <source>
        <dbReference type="PROSITE" id="PS50048"/>
    </source>
</evidence>
<dbReference type="GO" id="GO:0008270">
    <property type="term" value="F:zinc ion binding"/>
    <property type="evidence" value="ECO:0007669"/>
    <property type="project" value="InterPro"/>
</dbReference>
<dbReference type="InterPro" id="IPR001138">
    <property type="entry name" value="Zn2Cys6_DnaBD"/>
</dbReference>
<dbReference type="InterPro" id="IPR007219">
    <property type="entry name" value="XnlR_reg_dom"/>
</dbReference>
<keyword evidence="5" id="KW-0175">Coiled coil</keyword>
<feature type="domain" description="Zn(2)-C6 fungal-type" evidence="7">
    <location>
        <begin position="52"/>
        <end position="81"/>
    </location>
</feature>
<keyword evidence="9" id="KW-1185">Reference proteome</keyword>
<proteinExistence type="predicted"/>
<dbReference type="PANTHER" id="PTHR47424">
    <property type="entry name" value="REGULATORY PROTEIN GAL4"/>
    <property type="match status" value="1"/>
</dbReference>
<reference evidence="8" key="1">
    <citation type="submission" date="2023-06" db="EMBL/GenBank/DDBJ databases">
        <title>Conoideocrella luteorostrata (Hypocreales: Clavicipitaceae), a potential biocontrol fungus for elongate hemlock scale in United States Christmas tree production areas.</title>
        <authorList>
            <person name="Barrett H."/>
            <person name="Lovett B."/>
            <person name="Macias A.M."/>
            <person name="Stajich J.E."/>
            <person name="Kasson M.T."/>
        </authorList>
    </citation>
    <scope>NUCLEOTIDE SEQUENCE</scope>
    <source>
        <strain evidence="8">ARSEF 14590</strain>
    </source>
</reference>
<dbReference type="InterPro" id="IPR036864">
    <property type="entry name" value="Zn2-C6_fun-type_DNA-bd_sf"/>
</dbReference>
<evidence type="ECO:0000256" key="2">
    <source>
        <dbReference type="ARBA" id="ARBA00023015"/>
    </source>
</evidence>
<dbReference type="Pfam" id="PF00172">
    <property type="entry name" value="Zn_clus"/>
    <property type="match status" value="1"/>
</dbReference>
<evidence type="ECO:0000313" key="9">
    <source>
        <dbReference type="Proteomes" id="UP001251528"/>
    </source>
</evidence>
<comment type="caution">
    <text evidence="8">The sequence shown here is derived from an EMBL/GenBank/DDBJ whole genome shotgun (WGS) entry which is preliminary data.</text>
</comment>
<dbReference type="AlphaFoldDB" id="A0AAJ0FUV2"/>
<dbReference type="EMBL" id="JASWJB010000061">
    <property type="protein sequence ID" value="KAK2603579.1"/>
    <property type="molecule type" value="Genomic_DNA"/>
</dbReference>
<keyword evidence="4" id="KW-0539">Nucleus</keyword>
<dbReference type="Proteomes" id="UP001251528">
    <property type="component" value="Unassembled WGS sequence"/>
</dbReference>
<sequence length="833" mass="92840">MFTKFVMPQGAVLSSVSETQKPQWSSTIVSQPTPDQHHQQQRRRRRSQVARACERCRIHRIKCDTYQPCSNCAKKGEHCSNDGTHASQKSPALPQIYQEAERLKKRVKKLELELQKARELGEADRVQAAQLLSLSSAEFDMGRTTANLGDRNATMVWKGVYVSTRRSAHATWFGPSSLFYFIGRMDACMDSFVQKRVDRKSSALNTASKLLDAAHDATTSEVNRENEQQPEDFDLTPTQEAYFINLFWHSYHTVYPIIDENEFKEHYQSLWTPGVTRRRSSALVDIVLALCIQYGVALLPSSERDLDSSVAMADGYRHYRRCQKLLADEYENPAISTLQCQILSAVYFCAGSQTNMADGACGLAVRTSYMLGLHFDPPESMPRRDQELRRRTWWTLYVLESKMAMKLGRPFLLPHDSDVMCRLPADDHSLAALSSFNFTPWIGECSWLTWTLYNTKLVLAARAAHTAIYSHAPNRMGLVAHERGQSESGDSPELPMVWGDPLTLESYAELLAPYMQSLEDWANSVPDALTLKRKGGKSLLDTDMSSPVDVLLDLQIENFAPLWLQRQRLLLVLMYHNINVNICRPFISFVISPCPTPLADGLAVRSAKHAILLTHIMHQALCSLSSAPSVLAGWHEAFQWQWNAAITLIGFVRAMPHAQPFATFSAARTAIDLAITVLDAFGRTLDVAVTVTDLVRDLAARADVLVPHEHDSAISLPNDDHMLAREASSQGATDISNQPLSDAGVFDYGAEMSAAQMSEQETYSDILINCKNNFHIAGSSSSTTLEEYSSGSDKEYIAAVSQGSFAPSFDSLFAAGQLILGDEDWSLISSLGT</sequence>
<accession>A0AAJ0FUV2</accession>
<name>A0AAJ0FUV2_9HYPO</name>
<keyword evidence="3" id="KW-0804">Transcription</keyword>
<dbReference type="SUPFAM" id="SSF57701">
    <property type="entry name" value="Zn2/Cys6 DNA-binding domain"/>
    <property type="match status" value="1"/>
</dbReference>
<dbReference type="SMART" id="SM00066">
    <property type="entry name" value="GAL4"/>
    <property type="match status" value="1"/>
</dbReference>
<dbReference type="PROSITE" id="PS00463">
    <property type="entry name" value="ZN2_CY6_FUNGAL_1"/>
    <property type="match status" value="1"/>
</dbReference>